<keyword evidence="2 7" id="KW-0813">Transport</keyword>
<evidence type="ECO:0000313" key="11">
    <source>
        <dbReference type="Proteomes" id="UP000616201"/>
    </source>
</evidence>
<keyword evidence="3 7" id="KW-1134">Transmembrane beta strand</keyword>
<evidence type="ECO:0000313" key="10">
    <source>
        <dbReference type="EMBL" id="MBE8712796.1"/>
    </source>
</evidence>
<dbReference type="Gene3D" id="2.170.130.10">
    <property type="entry name" value="TonB-dependent receptor, plug domain"/>
    <property type="match status" value="1"/>
</dbReference>
<evidence type="ECO:0000256" key="4">
    <source>
        <dbReference type="ARBA" id="ARBA00022692"/>
    </source>
</evidence>
<dbReference type="SUPFAM" id="SSF56935">
    <property type="entry name" value="Porins"/>
    <property type="match status" value="1"/>
</dbReference>
<evidence type="ECO:0000256" key="7">
    <source>
        <dbReference type="PROSITE-ProRule" id="PRU01360"/>
    </source>
</evidence>
<protein>
    <submittedName>
        <fullName evidence="10">SusC/RagA family TonB-linked outer membrane protein</fullName>
    </submittedName>
</protein>
<dbReference type="InterPro" id="IPR023996">
    <property type="entry name" value="TonB-dep_OMP_SusC/RagA"/>
</dbReference>
<evidence type="ECO:0000259" key="9">
    <source>
        <dbReference type="Pfam" id="PF07715"/>
    </source>
</evidence>
<dbReference type="EMBL" id="PRDK01000003">
    <property type="protein sequence ID" value="MBE8712796.1"/>
    <property type="molecule type" value="Genomic_DNA"/>
</dbReference>
<dbReference type="SUPFAM" id="SSF49464">
    <property type="entry name" value="Carboxypeptidase regulatory domain-like"/>
    <property type="match status" value="1"/>
</dbReference>
<feature type="signal peptide" evidence="8">
    <location>
        <begin position="1"/>
        <end position="20"/>
    </location>
</feature>
<proteinExistence type="inferred from homology"/>
<dbReference type="InterPro" id="IPR039426">
    <property type="entry name" value="TonB-dep_rcpt-like"/>
</dbReference>
<evidence type="ECO:0000256" key="2">
    <source>
        <dbReference type="ARBA" id="ARBA00022448"/>
    </source>
</evidence>
<keyword evidence="4 7" id="KW-0812">Transmembrane</keyword>
<dbReference type="NCBIfam" id="TIGR04056">
    <property type="entry name" value="OMP_RagA_SusC"/>
    <property type="match status" value="1"/>
</dbReference>
<keyword evidence="5 7" id="KW-0472">Membrane</keyword>
<evidence type="ECO:0000256" key="6">
    <source>
        <dbReference type="ARBA" id="ARBA00023237"/>
    </source>
</evidence>
<keyword evidence="11" id="KW-1185">Reference proteome</keyword>
<dbReference type="InterPro" id="IPR008969">
    <property type="entry name" value="CarboxyPept-like_regulatory"/>
</dbReference>
<dbReference type="AlphaFoldDB" id="A0A928YP69"/>
<evidence type="ECO:0000256" key="1">
    <source>
        <dbReference type="ARBA" id="ARBA00004571"/>
    </source>
</evidence>
<dbReference type="GO" id="GO:0009279">
    <property type="term" value="C:cell outer membrane"/>
    <property type="evidence" value="ECO:0007669"/>
    <property type="project" value="UniProtKB-SubCell"/>
</dbReference>
<dbReference type="Proteomes" id="UP000616201">
    <property type="component" value="Unassembled WGS sequence"/>
</dbReference>
<comment type="caution">
    <text evidence="10">The sequence shown here is derived from an EMBL/GenBank/DDBJ whole genome shotgun (WGS) entry which is preliminary data.</text>
</comment>
<feature type="domain" description="TonB-dependent receptor plug" evidence="9">
    <location>
        <begin position="116"/>
        <end position="249"/>
    </location>
</feature>
<dbReference type="InterPro" id="IPR023997">
    <property type="entry name" value="TonB-dep_OMP_SusC/RagA_CS"/>
</dbReference>
<evidence type="ECO:0000256" key="8">
    <source>
        <dbReference type="SAM" id="SignalP"/>
    </source>
</evidence>
<keyword evidence="8" id="KW-0732">Signal</keyword>
<evidence type="ECO:0000256" key="3">
    <source>
        <dbReference type="ARBA" id="ARBA00022452"/>
    </source>
</evidence>
<feature type="chain" id="PRO_5036927639" evidence="8">
    <location>
        <begin position="21"/>
        <end position="1050"/>
    </location>
</feature>
<gene>
    <name evidence="10" type="ORF">C4F49_03780</name>
</gene>
<dbReference type="Pfam" id="PF07715">
    <property type="entry name" value="Plug"/>
    <property type="match status" value="1"/>
</dbReference>
<dbReference type="InterPro" id="IPR037066">
    <property type="entry name" value="Plug_dom_sf"/>
</dbReference>
<dbReference type="InterPro" id="IPR012910">
    <property type="entry name" value="Plug_dom"/>
</dbReference>
<comment type="similarity">
    <text evidence="7">Belongs to the TonB-dependent receptor family.</text>
</comment>
<dbReference type="InterPro" id="IPR036942">
    <property type="entry name" value="Beta-barrel_TonB_sf"/>
</dbReference>
<dbReference type="PROSITE" id="PS52016">
    <property type="entry name" value="TONB_DEPENDENT_REC_3"/>
    <property type="match status" value="1"/>
</dbReference>
<keyword evidence="6 7" id="KW-0998">Cell outer membrane</keyword>
<name>A0A928YP69_9SPHI</name>
<evidence type="ECO:0000256" key="5">
    <source>
        <dbReference type="ARBA" id="ARBA00023136"/>
    </source>
</evidence>
<reference evidence="10" key="1">
    <citation type="submission" date="2018-02" db="EMBL/GenBank/DDBJ databases">
        <authorList>
            <person name="Vasarhelyi B.M."/>
            <person name="Deshmukh S."/>
            <person name="Balint B."/>
            <person name="Kukolya J."/>
        </authorList>
    </citation>
    <scope>NUCLEOTIDE SEQUENCE</scope>
    <source>
        <strain evidence="10">KB22</strain>
    </source>
</reference>
<dbReference type="Gene3D" id="2.40.170.20">
    <property type="entry name" value="TonB-dependent receptor, beta-barrel domain"/>
    <property type="match status" value="1"/>
</dbReference>
<organism evidence="10 11">
    <name type="scientific">Sphingobacterium hungaricum</name>
    <dbReference type="NCBI Taxonomy" id="2082723"/>
    <lineage>
        <taxon>Bacteria</taxon>
        <taxon>Pseudomonadati</taxon>
        <taxon>Bacteroidota</taxon>
        <taxon>Sphingobacteriia</taxon>
        <taxon>Sphingobacteriales</taxon>
        <taxon>Sphingobacteriaceae</taxon>
        <taxon>Sphingobacterium</taxon>
    </lineage>
</organism>
<comment type="subcellular location">
    <subcellularLocation>
        <location evidence="1 7">Cell outer membrane</location>
        <topology evidence="1 7">Multi-pass membrane protein</topology>
    </subcellularLocation>
</comment>
<accession>A0A928YP69</accession>
<dbReference type="NCBIfam" id="TIGR04057">
    <property type="entry name" value="SusC_RagA_signa"/>
    <property type="match status" value="1"/>
</dbReference>
<sequence length="1050" mass="116751">MRKIVLIIILLNVFSMALYAQEITISGTIKDELGADVSGASITTIPSSKVVGVTSSAGTFNVKIPQGTRSLRISHVNYNVANVSIVAGKTTYAIVLTENSQEIEETVVVGYVARKKESLTGSAVVIKADEIKDAPAANFTDLLQGRVPGLNVQLTTGTPGVRGSMSIRGLNSANISGAGQDAYMTNTSPLFVIDGVPVDEGNSFEYGFQTQGPGISPISMIPVEDIEDLTILKDAQATALYGAKGAYGVILVTTKRGNSKIPIVSWNSKYFANTIPSLRTVMGGKDERRMRVWQILANDSTLSAGQHLINETPMLADSLNPYYNNATNWQSYFYGNTLNMQQGLMISGGNQSFNYKIAPGYYKENGIIQNTGFTRYTMNTNMQYRPSDKFLMSAFMNVNMVRNSMGSGNAYQQSGVASGSNTTSLLPAPSIYSGSYEALSATNVVNDNKSGMANTQVQLEYEFIRGLRASTTLNYTYNIANQDRFTPEILNSGESLLYVYNDRRNKIYTRNMLQYNKSFGNEKHLINAYVFNEAEVIKYRAEVMELIGTGSDAIQSALSYNTRRTLGGVLNNLSDFRSAGYAGQLVYQYDSKYIAEFSYRFDGSSNRGSAGLWSQNPSVGARWNFDREEFVSSLGWLTTGNIRASWGRNIVPVGTIYDAYGKYVMDNMTYNSQSTVSIDLNSLPNINLQPIVTTQLNLGLELGFFENRLTVNYENYYKQVDKDLVEIALANINAFSKLKTNEQSLVNRGHELSIFYRPDFRNSDWKATFYANGSLNKDFLTDLAGDIRQELKETNDGTYSYMILKRLGRNALSNVLYHYQGVYQNDADVPVNPATGLRYRASNNLGEDYFFRAGDPIFTDLNGDYVLDGNDLVVAGNSQPQFTGGFGATVQYKGWTFQPSFTMTLKRDIINTALADRFRNYYNPSQSSALVPIDDYDYQSPTNTNATYPNPFDFRRASIIDGYRYNSTLFQEDGSYLKFNSATLSYNFKRENIQRLYGITGLRLYLTAYNIYTFSKYSGPDPELVTALGYDSSKGYPRARSFTFGLDVQF</sequence>